<evidence type="ECO:0000313" key="1">
    <source>
        <dbReference type="EMBL" id="MEU0156959.1"/>
    </source>
</evidence>
<proteinExistence type="predicted"/>
<accession>A0ABV2VX21</accession>
<dbReference type="EMBL" id="JBEXRX010000268">
    <property type="protein sequence ID" value="MEU0156959.1"/>
    <property type="molecule type" value="Genomic_DNA"/>
</dbReference>
<keyword evidence="2" id="KW-1185">Reference proteome</keyword>
<sequence>MSDSGTGIAARLTCGNVNSDESIREQVAATTPFDEIALVEVSGDGSRQ</sequence>
<dbReference type="Proteomes" id="UP001550348">
    <property type="component" value="Unassembled WGS sequence"/>
</dbReference>
<evidence type="ECO:0000313" key="2">
    <source>
        <dbReference type="Proteomes" id="UP001550348"/>
    </source>
</evidence>
<reference evidence="1 2" key="1">
    <citation type="submission" date="2024-06" db="EMBL/GenBank/DDBJ databases">
        <title>The Natural Products Discovery Center: Release of the First 8490 Sequenced Strains for Exploring Actinobacteria Biosynthetic Diversity.</title>
        <authorList>
            <person name="Kalkreuter E."/>
            <person name="Kautsar S.A."/>
            <person name="Yang D."/>
            <person name="Bader C.D."/>
            <person name="Teijaro C.N."/>
            <person name="Fluegel L."/>
            <person name="Davis C.M."/>
            <person name="Simpson J.R."/>
            <person name="Lauterbach L."/>
            <person name="Steele A.D."/>
            <person name="Gui C."/>
            <person name="Meng S."/>
            <person name="Li G."/>
            <person name="Viehrig K."/>
            <person name="Ye F."/>
            <person name="Su P."/>
            <person name="Kiefer A.F."/>
            <person name="Nichols A."/>
            <person name="Cepeda A.J."/>
            <person name="Yan W."/>
            <person name="Fan B."/>
            <person name="Jiang Y."/>
            <person name="Adhikari A."/>
            <person name="Zheng C.-J."/>
            <person name="Schuster L."/>
            <person name="Cowan T.M."/>
            <person name="Smanski M.J."/>
            <person name="Chevrette M.G."/>
            <person name="De Carvalho L.P.S."/>
            <person name="Shen B."/>
        </authorList>
    </citation>
    <scope>NUCLEOTIDE SEQUENCE [LARGE SCALE GENOMIC DNA]</scope>
    <source>
        <strain evidence="1 2">NPDC006286</strain>
    </source>
</reference>
<organism evidence="1 2">
    <name type="scientific">Micromonospora fulviviridis</name>
    <dbReference type="NCBI Taxonomy" id="47860"/>
    <lineage>
        <taxon>Bacteria</taxon>
        <taxon>Bacillati</taxon>
        <taxon>Actinomycetota</taxon>
        <taxon>Actinomycetes</taxon>
        <taxon>Micromonosporales</taxon>
        <taxon>Micromonosporaceae</taxon>
        <taxon>Micromonospora</taxon>
    </lineage>
</organism>
<dbReference type="RefSeq" id="WP_355668429.1">
    <property type="nucleotide sequence ID" value="NZ_JBEXRX010000268.1"/>
</dbReference>
<comment type="caution">
    <text evidence="1">The sequence shown here is derived from an EMBL/GenBank/DDBJ whole genome shotgun (WGS) entry which is preliminary data.</text>
</comment>
<name>A0ABV2VX21_9ACTN</name>
<gene>
    <name evidence="1" type="ORF">ABZ071_34875</name>
</gene>
<protein>
    <submittedName>
        <fullName evidence="1">Uncharacterized protein</fullName>
    </submittedName>
</protein>